<protein>
    <submittedName>
        <fullName evidence="2">Uncharacterized protein</fullName>
    </submittedName>
</protein>
<feature type="compositionally biased region" description="Basic and acidic residues" evidence="1">
    <location>
        <begin position="9"/>
        <end position="33"/>
    </location>
</feature>
<evidence type="ECO:0000256" key="1">
    <source>
        <dbReference type="SAM" id="MobiDB-lite"/>
    </source>
</evidence>
<proteinExistence type="predicted"/>
<dbReference type="EMBL" id="AFBQ01000119">
    <property type="protein sequence ID" value="EHY31744.1"/>
    <property type="molecule type" value="Genomic_DNA"/>
</dbReference>
<dbReference type="AlphaFoldDB" id="H3KDQ0"/>
<comment type="caution">
    <text evidence="2">The sequence shown here is derived from an EMBL/GenBank/DDBJ whole genome shotgun (WGS) entry which is preliminary data.</text>
</comment>
<sequence length="41" mass="4773">MSVGQKNRKAVEKARTLEARPAERGREGREPLHRSLKRLFL</sequence>
<reference evidence="2 3" key="1">
    <citation type="submission" date="2011-11" db="EMBL/GenBank/DDBJ databases">
        <authorList>
            <person name="Weinstock G."/>
            <person name="Sodergren E."/>
            <person name="Clifton S."/>
            <person name="Fulton L."/>
            <person name="Fulton B."/>
            <person name="Courtney L."/>
            <person name="Fronick C."/>
            <person name="Harrison M."/>
            <person name="Strong C."/>
            <person name="Farmer C."/>
            <person name="Delahaunty K."/>
            <person name="Markovic C."/>
            <person name="Hall O."/>
            <person name="Minx P."/>
            <person name="Tomlinson C."/>
            <person name="Mitreva M."/>
            <person name="Hou S."/>
            <person name="Chen J."/>
            <person name="Wollam A."/>
            <person name="Pepin K.H."/>
            <person name="Johnson M."/>
            <person name="Bhonagiri V."/>
            <person name="Zhang X."/>
            <person name="Suruliraj S."/>
            <person name="Warren W."/>
            <person name="Chinwalla A."/>
            <person name="Mardis E.R."/>
            <person name="Wilson R.K."/>
        </authorList>
    </citation>
    <scope>NUCLEOTIDE SEQUENCE [LARGE SCALE GENOMIC DNA]</scope>
    <source>
        <strain evidence="2 3">YIT 11816</strain>
    </source>
</reference>
<gene>
    <name evidence="2" type="ORF">HMPREF9440_00860</name>
</gene>
<keyword evidence="3" id="KW-1185">Reference proteome</keyword>
<name>H3KDQ0_9BURK</name>
<accession>H3KDQ0</accession>
<dbReference type="Proteomes" id="UP000004956">
    <property type="component" value="Unassembled WGS sequence"/>
</dbReference>
<dbReference type="HOGENOM" id="CLU_3277677_0_0_4"/>
<organism evidence="2 3">
    <name type="scientific">Sutterella parvirubra YIT 11816</name>
    <dbReference type="NCBI Taxonomy" id="762967"/>
    <lineage>
        <taxon>Bacteria</taxon>
        <taxon>Pseudomonadati</taxon>
        <taxon>Pseudomonadota</taxon>
        <taxon>Betaproteobacteria</taxon>
        <taxon>Burkholderiales</taxon>
        <taxon>Sutterellaceae</taxon>
        <taxon>Sutterella</taxon>
    </lineage>
</organism>
<evidence type="ECO:0000313" key="2">
    <source>
        <dbReference type="EMBL" id="EHY31744.1"/>
    </source>
</evidence>
<feature type="region of interest" description="Disordered" evidence="1">
    <location>
        <begin position="1"/>
        <end position="41"/>
    </location>
</feature>
<evidence type="ECO:0000313" key="3">
    <source>
        <dbReference type="Proteomes" id="UP000004956"/>
    </source>
</evidence>